<proteinExistence type="predicted"/>
<evidence type="ECO:0000313" key="2">
    <source>
        <dbReference type="EMBL" id="KAJ8353556.1"/>
    </source>
</evidence>
<evidence type="ECO:0000256" key="1">
    <source>
        <dbReference type="SAM" id="MobiDB-lite"/>
    </source>
</evidence>
<dbReference type="EMBL" id="JAINUF010000007">
    <property type="protein sequence ID" value="KAJ8353556.1"/>
    <property type="molecule type" value="Genomic_DNA"/>
</dbReference>
<gene>
    <name evidence="2" type="ORF">SKAU_G00211230</name>
</gene>
<comment type="caution">
    <text evidence="2">The sequence shown here is derived from an EMBL/GenBank/DDBJ whole genome shotgun (WGS) entry which is preliminary data.</text>
</comment>
<dbReference type="AlphaFoldDB" id="A0A9Q1F9G4"/>
<reference evidence="2" key="1">
    <citation type="journal article" date="2023" name="Science">
        <title>Genome structures resolve the early diversification of teleost fishes.</title>
        <authorList>
            <person name="Parey E."/>
            <person name="Louis A."/>
            <person name="Montfort J."/>
            <person name="Bouchez O."/>
            <person name="Roques C."/>
            <person name="Iampietro C."/>
            <person name="Lluch J."/>
            <person name="Castinel A."/>
            <person name="Donnadieu C."/>
            <person name="Desvignes T."/>
            <person name="Floi Bucao C."/>
            <person name="Jouanno E."/>
            <person name="Wen M."/>
            <person name="Mejri S."/>
            <person name="Dirks R."/>
            <person name="Jansen H."/>
            <person name="Henkel C."/>
            <person name="Chen W.J."/>
            <person name="Zahm M."/>
            <person name="Cabau C."/>
            <person name="Klopp C."/>
            <person name="Thompson A.W."/>
            <person name="Robinson-Rechavi M."/>
            <person name="Braasch I."/>
            <person name="Lecointre G."/>
            <person name="Bobe J."/>
            <person name="Postlethwait J.H."/>
            <person name="Berthelot C."/>
            <person name="Roest Crollius H."/>
            <person name="Guiguen Y."/>
        </authorList>
    </citation>
    <scope>NUCLEOTIDE SEQUENCE</scope>
    <source>
        <strain evidence="2">WJC10195</strain>
    </source>
</reference>
<name>A0A9Q1F9G4_SYNKA</name>
<feature type="region of interest" description="Disordered" evidence="1">
    <location>
        <begin position="70"/>
        <end position="90"/>
    </location>
</feature>
<feature type="compositionally biased region" description="Polar residues" evidence="1">
    <location>
        <begin position="78"/>
        <end position="90"/>
    </location>
</feature>
<evidence type="ECO:0000313" key="3">
    <source>
        <dbReference type="Proteomes" id="UP001152622"/>
    </source>
</evidence>
<sequence length="90" mass="9675">MLQGERGAFLGKAVAARDSQVKPGRKAIVNHRAVPVPLATSVCRATSLSPEGLLLLSITWTDQRQSYTYTATRGGGSTQRRYTGSTQNPN</sequence>
<protein>
    <submittedName>
        <fullName evidence="2">Uncharacterized protein</fullName>
    </submittedName>
</protein>
<keyword evidence="3" id="KW-1185">Reference proteome</keyword>
<accession>A0A9Q1F9G4</accession>
<organism evidence="2 3">
    <name type="scientific">Synaphobranchus kaupii</name>
    <name type="common">Kaup's arrowtooth eel</name>
    <dbReference type="NCBI Taxonomy" id="118154"/>
    <lineage>
        <taxon>Eukaryota</taxon>
        <taxon>Metazoa</taxon>
        <taxon>Chordata</taxon>
        <taxon>Craniata</taxon>
        <taxon>Vertebrata</taxon>
        <taxon>Euteleostomi</taxon>
        <taxon>Actinopterygii</taxon>
        <taxon>Neopterygii</taxon>
        <taxon>Teleostei</taxon>
        <taxon>Anguilliformes</taxon>
        <taxon>Synaphobranchidae</taxon>
        <taxon>Synaphobranchus</taxon>
    </lineage>
</organism>
<dbReference type="Proteomes" id="UP001152622">
    <property type="component" value="Chromosome 7"/>
</dbReference>